<dbReference type="GO" id="GO:0005886">
    <property type="term" value="C:plasma membrane"/>
    <property type="evidence" value="ECO:0007669"/>
    <property type="project" value="UniProtKB-SubCell"/>
</dbReference>
<sequence length="497" mass="55095">MATTPEGLKDGILDWGKSKGKNNKDIAESKGGSRFWPNLRFFLCCMALWSKAGGSSGSKIKRGTKSSAGSGKGKEKSISSTNSQSESESESPRSIDLSEELKAYPHLRRFSYNQLKLATGNFKAVNRLGEGGFGTVFKGLINQEGSTKRMPVAVKTLNHEGFQGHNEWLAEVIYLGELRHPNLVKLVGYCIEDEQRLLVYEFMPRGSLERHLFRRQGFGLHNVVTTIDVFQLIRGVVLPWSVRMKILLGAAKGLAFLHEEAERPLIFRDFKTSNILLDEEYNAKLSDFGLAKDAPVGESTHISTRVLGTQGYAAPEYVMTGHLTSKSDVYSFGVVLLEMMTGRRAMERERPQGEQNLVEWARMQARNKVRIENVMDPKFRNEFSINASLIVKALRLAIRCVKNDPKARPPMSKVVQELIEIRRTPCSSSSASASPAMQARPFNRGNSNKHASASASASTPSIARNSPIRFKPSPMRQKYPLPVTKPSGGSGEGTEKK</sequence>
<dbReference type="InterPro" id="IPR000719">
    <property type="entry name" value="Prot_kinase_dom"/>
</dbReference>
<dbReference type="InterPro" id="IPR017441">
    <property type="entry name" value="Protein_kinase_ATP_BS"/>
</dbReference>
<proteinExistence type="predicted"/>
<dbReference type="GO" id="GO:0004674">
    <property type="term" value="F:protein serine/threonine kinase activity"/>
    <property type="evidence" value="ECO:0007669"/>
    <property type="project" value="UniProtKB-EC"/>
</dbReference>
<name>A0AAN9F173_CROPI</name>
<dbReference type="PROSITE" id="PS50011">
    <property type="entry name" value="PROTEIN_KINASE_DOM"/>
    <property type="match status" value="1"/>
</dbReference>
<keyword evidence="3" id="KW-1003">Cell membrane</keyword>
<dbReference type="FunFam" id="3.30.200.20:FF:000228">
    <property type="entry name" value="Serine/threonine-protein kinase BIK1"/>
    <property type="match status" value="1"/>
</dbReference>
<dbReference type="Gene3D" id="1.10.510.10">
    <property type="entry name" value="Transferase(Phosphotransferase) domain 1"/>
    <property type="match status" value="1"/>
</dbReference>
<feature type="domain" description="Protein kinase" evidence="12">
    <location>
        <begin position="122"/>
        <end position="419"/>
    </location>
</feature>
<keyword evidence="4" id="KW-0808">Transferase</keyword>
<dbReference type="InterPro" id="IPR011009">
    <property type="entry name" value="Kinase-like_dom_sf"/>
</dbReference>
<comment type="caution">
    <text evidence="13">The sequence shown here is derived from an EMBL/GenBank/DDBJ whole genome shotgun (WGS) entry which is preliminary data.</text>
</comment>
<dbReference type="Gene3D" id="3.30.200.20">
    <property type="entry name" value="Phosphorylase Kinase, domain 1"/>
    <property type="match status" value="1"/>
</dbReference>
<dbReference type="Proteomes" id="UP001372338">
    <property type="component" value="Unassembled WGS sequence"/>
</dbReference>
<dbReference type="InterPro" id="IPR050823">
    <property type="entry name" value="Plant_Ser_Thr_Prot_Kinase"/>
</dbReference>
<evidence type="ECO:0000256" key="5">
    <source>
        <dbReference type="ARBA" id="ARBA00022741"/>
    </source>
</evidence>
<dbReference type="PROSITE" id="PS00107">
    <property type="entry name" value="PROTEIN_KINASE_ATP"/>
    <property type="match status" value="1"/>
</dbReference>
<dbReference type="FunFam" id="1.10.510.10:FF:000095">
    <property type="entry name" value="protein STRUBBELIG-RECEPTOR FAMILY 8"/>
    <property type="match status" value="1"/>
</dbReference>
<dbReference type="AlphaFoldDB" id="A0AAN9F173"/>
<evidence type="ECO:0000256" key="1">
    <source>
        <dbReference type="ARBA" id="ARBA00004236"/>
    </source>
</evidence>
<dbReference type="Pfam" id="PF07714">
    <property type="entry name" value="PK_Tyr_Ser-Thr"/>
    <property type="match status" value="1"/>
</dbReference>
<protein>
    <recommendedName>
        <fullName evidence="2">non-specific serine/threonine protein kinase</fullName>
        <ecNumber evidence="2">2.7.11.1</ecNumber>
    </recommendedName>
</protein>
<evidence type="ECO:0000256" key="7">
    <source>
        <dbReference type="ARBA" id="ARBA00022840"/>
    </source>
</evidence>
<feature type="region of interest" description="Disordered" evidence="11">
    <location>
        <begin position="52"/>
        <end position="95"/>
    </location>
</feature>
<keyword evidence="6" id="KW-0418">Kinase</keyword>
<comment type="subcellular location">
    <subcellularLocation>
        <location evidence="1">Cell membrane</location>
    </subcellularLocation>
</comment>
<keyword evidence="3" id="KW-0472">Membrane</keyword>
<evidence type="ECO:0000313" key="13">
    <source>
        <dbReference type="EMBL" id="KAK7266356.1"/>
    </source>
</evidence>
<dbReference type="SUPFAM" id="SSF56112">
    <property type="entry name" value="Protein kinase-like (PK-like)"/>
    <property type="match status" value="1"/>
</dbReference>
<evidence type="ECO:0000256" key="4">
    <source>
        <dbReference type="ARBA" id="ARBA00022679"/>
    </source>
</evidence>
<dbReference type="EMBL" id="JAYWIO010000004">
    <property type="protein sequence ID" value="KAK7266356.1"/>
    <property type="molecule type" value="Genomic_DNA"/>
</dbReference>
<evidence type="ECO:0000256" key="3">
    <source>
        <dbReference type="ARBA" id="ARBA00022475"/>
    </source>
</evidence>
<dbReference type="InterPro" id="IPR001245">
    <property type="entry name" value="Ser-Thr/Tyr_kinase_cat_dom"/>
</dbReference>
<comment type="catalytic activity">
    <reaction evidence="9">
        <text>L-seryl-[protein] + ATP = O-phospho-L-seryl-[protein] + ADP + H(+)</text>
        <dbReference type="Rhea" id="RHEA:17989"/>
        <dbReference type="Rhea" id="RHEA-COMP:9863"/>
        <dbReference type="Rhea" id="RHEA-COMP:11604"/>
        <dbReference type="ChEBI" id="CHEBI:15378"/>
        <dbReference type="ChEBI" id="CHEBI:29999"/>
        <dbReference type="ChEBI" id="CHEBI:30616"/>
        <dbReference type="ChEBI" id="CHEBI:83421"/>
        <dbReference type="ChEBI" id="CHEBI:456216"/>
        <dbReference type="EC" id="2.7.11.1"/>
    </reaction>
</comment>
<evidence type="ECO:0000313" key="14">
    <source>
        <dbReference type="Proteomes" id="UP001372338"/>
    </source>
</evidence>
<keyword evidence="7 10" id="KW-0067">ATP-binding</keyword>
<feature type="region of interest" description="Disordered" evidence="11">
    <location>
        <begin position="424"/>
        <end position="497"/>
    </location>
</feature>
<keyword evidence="5 10" id="KW-0547">Nucleotide-binding</keyword>
<keyword evidence="14" id="KW-1185">Reference proteome</keyword>
<dbReference type="GO" id="GO:0005524">
    <property type="term" value="F:ATP binding"/>
    <property type="evidence" value="ECO:0007669"/>
    <property type="project" value="UniProtKB-UniRule"/>
</dbReference>
<evidence type="ECO:0000256" key="2">
    <source>
        <dbReference type="ARBA" id="ARBA00012513"/>
    </source>
</evidence>
<evidence type="ECO:0000256" key="9">
    <source>
        <dbReference type="ARBA" id="ARBA00048679"/>
    </source>
</evidence>
<feature type="region of interest" description="Disordered" evidence="11">
    <location>
        <begin position="1"/>
        <end position="29"/>
    </location>
</feature>
<dbReference type="PANTHER" id="PTHR45621">
    <property type="entry name" value="OS01G0588500 PROTEIN-RELATED"/>
    <property type="match status" value="1"/>
</dbReference>
<evidence type="ECO:0000256" key="6">
    <source>
        <dbReference type="ARBA" id="ARBA00022777"/>
    </source>
</evidence>
<evidence type="ECO:0000256" key="8">
    <source>
        <dbReference type="ARBA" id="ARBA00047899"/>
    </source>
</evidence>
<reference evidence="13 14" key="1">
    <citation type="submission" date="2024-01" db="EMBL/GenBank/DDBJ databases">
        <title>The genomes of 5 underutilized Papilionoideae crops provide insights into root nodulation and disease resistanc.</title>
        <authorList>
            <person name="Yuan L."/>
        </authorList>
    </citation>
    <scope>NUCLEOTIDE SEQUENCE [LARGE SCALE GENOMIC DNA]</scope>
    <source>
        <strain evidence="13">ZHUSHIDOU_FW_LH</strain>
        <tissue evidence="13">Leaf</tissue>
    </source>
</reference>
<accession>A0AAN9F173</accession>
<dbReference type="EC" id="2.7.11.1" evidence="2"/>
<feature type="binding site" evidence="10">
    <location>
        <position position="155"/>
    </location>
    <ligand>
        <name>ATP</name>
        <dbReference type="ChEBI" id="CHEBI:30616"/>
    </ligand>
</feature>
<organism evidence="13 14">
    <name type="scientific">Crotalaria pallida</name>
    <name type="common">Smooth rattlebox</name>
    <name type="synonym">Crotalaria striata</name>
    <dbReference type="NCBI Taxonomy" id="3830"/>
    <lineage>
        <taxon>Eukaryota</taxon>
        <taxon>Viridiplantae</taxon>
        <taxon>Streptophyta</taxon>
        <taxon>Embryophyta</taxon>
        <taxon>Tracheophyta</taxon>
        <taxon>Spermatophyta</taxon>
        <taxon>Magnoliopsida</taxon>
        <taxon>eudicotyledons</taxon>
        <taxon>Gunneridae</taxon>
        <taxon>Pentapetalae</taxon>
        <taxon>rosids</taxon>
        <taxon>fabids</taxon>
        <taxon>Fabales</taxon>
        <taxon>Fabaceae</taxon>
        <taxon>Papilionoideae</taxon>
        <taxon>50 kb inversion clade</taxon>
        <taxon>genistoids sensu lato</taxon>
        <taxon>core genistoids</taxon>
        <taxon>Crotalarieae</taxon>
        <taxon>Crotalaria</taxon>
    </lineage>
</organism>
<feature type="compositionally biased region" description="Gly residues" evidence="11">
    <location>
        <begin position="488"/>
        <end position="497"/>
    </location>
</feature>
<dbReference type="CDD" id="cd14066">
    <property type="entry name" value="STKc_IRAK"/>
    <property type="match status" value="1"/>
</dbReference>
<evidence type="ECO:0000259" key="12">
    <source>
        <dbReference type="PROSITE" id="PS50011"/>
    </source>
</evidence>
<gene>
    <name evidence="13" type="ORF">RIF29_19000</name>
</gene>
<evidence type="ECO:0000256" key="11">
    <source>
        <dbReference type="SAM" id="MobiDB-lite"/>
    </source>
</evidence>
<comment type="catalytic activity">
    <reaction evidence="8">
        <text>L-threonyl-[protein] + ATP = O-phospho-L-threonyl-[protein] + ADP + H(+)</text>
        <dbReference type="Rhea" id="RHEA:46608"/>
        <dbReference type="Rhea" id="RHEA-COMP:11060"/>
        <dbReference type="Rhea" id="RHEA-COMP:11605"/>
        <dbReference type="ChEBI" id="CHEBI:15378"/>
        <dbReference type="ChEBI" id="CHEBI:30013"/>
        <dbReference type="ChEBI" id="CHEBI:30616"/>
        <dbReference type="ChEBI" id="CHEBI:61977"/>
        <dbReference type="ChEBI" id="CHEBI:456216"/>
        <dbReference type="EC" id="2.7.11.1"/>
    </reaction>
</comment>
<evidence type="ECO:0000256" key="10">
    <source>
        <dbReference type="PROSITE-ProRule" id="PRU10141"/>
    </source>
</evidence>